<evidence type="ECO:0000259" key="3">
    <source>
        <dbReference type="PROSITE" id="PS50156"/>
    </source>
</evidence>
<feature type="transmembrane region" description="Helical" evidence="2">
    <location>
        <begin position="6"/>
        <end position="25"/>
    </location>
</feature>
<accession>A7S6J0</accession>
<dbReference type="PROSITE" id="PS50156">
    <property type="entry name" value="SSD"/>
    <property type="match status" value="1"/>
</dbReference>
<dbReference type="Gene3D" id="1.20.1640.10">
    <property type="entry name" value="Multidrug efflux transporter AcrB transmembrane domain"/>
    <property type="match status" value="2"/>
</dbReference>
<dbReference type="InParanoid" id="A7S6J0"/>
<keyword evidence="2" id="KW-1133">Transmembrane helix</keyword>
<keyword evidence="6" id="KW-1185">Reference proteome</keyword>
<dbReference type="InterPro" id="IPR051697">
    <property type="entry name" value="Patched_domain-protein"/>
</dbReference>
<dbReference type="EMBL" id="DS469588">
    <property type="protein sequence ID" value="EDO40632.1"/>
    <property type="molecule type" value="Genomic_DNA"/>
</dbReference>
<dbReference type="InterPro" id="IPR000731">
    <property type="entry name" value="SSD"/>
</dbReference>
<dbReference type="Proteomes" id="UP000001593">
    <property type="component" value="Unassembled WGS sequence"/>
</dbReference>
<keyword evidence="2" id="KW-0812">Transmembrane</keyword>
<evidence type="ECO:0000256" key="2">
    <source>
        <dbReference type="SAM" id="Phobius"/>
    </source>
</evidence>
<feature type="non-terminal residue" evidence="5">
    <location>
        <position position="515"/>
    </location>
</feature>
<evidence type="ECO:0000313" key="5">
    <source>
        <dbReference type="EMBL" id="EDO40632.1"/>
    </source>
</evidence>
<sequence>MGHSLLARGGILAVALGILAGFGLAMAVGTPFISLAGVLPFLILGIGIDDMFIIINEMDRQDNSLSVVDTIKTVMANSGMTVTMTTVTDLVAFAVSTSTAFPSIRYFCIYASLAVTFSYIMTITLFVAMATFDVRRIKSNRRDFCPQRLAPPPKQGHPPWDQPIPGKASMVMKKYAQFLMRAPIRVVVVVISIAVLGVGIWGAMNISQRFDRKLLAKDNSYFKEFLTAQEKHFEIKLEVSIIVDKALDYETTLVQKEIQRISQISSSNEHYTNKSINWMRSFAEFVNKTNMDIKGKPNFMAGLQAFLNFPTFTHHRGDVVLAQDNNSIEASRVLCFMESSSNSIFQRDAMLTLRKDLDDYDAGLHSYPVSRFFIFFEQYAIIQSETIRNLVIASVTVLLITWSFLLSISVTILVFLGFSALIVELFALMAVWNVTLNTISMINLVMAIGFSVDYSAHIAHAFVTSSEPTAELRVVHALSTLGTSVLMGGISTFLGMVIIAASSSEIFRIFFRMFL</sequence>
<feature type="transmembrane region" description="Helical" evidence="2">
    <location>
        <begin position="182"/>
        <end position="204"/>
    </location>
</feature>
<evidence type="ECO:0000313" key="6">
    <source>
        <dbReference type="Proteomes" id="UP000001593"/>
    </source>
</evidence>
<feature type="transmembrane region" description="Helical" evidence="2">
    <location>
        <begin position="32"/>
        <end position="55"/>
    </location>
</feature>
<evidence type="ECO:0000256" key="1">
    <source>
        <dbReference type="ARBA" id="ARBA00005585"/>
    </source>
</evidence>
<dbReference type="InterPro" id="IPR053958">
    <property type="entry name" value="HMGCR/SNAP/NPC1-like_SSD"/>
</dbReference>
<dbReference type="OrthoDB" id="6510177at2759"/>
<feature type="transmembrane region" description="Helical" evidence="2">
    <location>
        <begin position="412"/>
        <end position="432"/>
    </location>
</feature>
<gene>
    <name evidence="5" type="ORF">NEMVEDRAFT_v1g106504</name>
</gene>
<reference evidence="4" key="2">
    <citation type="journal article" date="2012" name="PLoS Genet.">
        <title>A Framework for the Establishment of a Cnidarian Gene Regulatory Network for 'Endomesoderm' Specification: The Inputs of beta-Catenin/TCF Signaling.</title>
        <authorList>
            <person name="Rottinger E."/>
            <person name="Dahlin P."/>
            <person name="Martindale M.Q."/>
        </authorList>
    </citation>
    <scope>NUCLEOTIDE SEQUENCE</scope>
</reference>
<dbReference type="EMBL" id="JQ959575">
    <property type="protein sequence ID" value="AFP87454.1"/>
    <property type="molecule type" value="mRNA"/>
</dbReference>
<dbReference type="eggNOG" id="KOG1934">
    <property type="taxonomic scope" value="Eukaryota"/>
</dbReference>
<dbReference type="HOGENOM" id="CLU_002359_4_1_1"/>
<protein>
    <submittedName>
        <fullName evidence="4">Patched-like protein</fullName>
    </submittedName>
</protein>
<feature type="domain" description="SSD" evidence="3">
    <location>
        <begin position="1"/>
        <end position="132"/>
    </location>
</feature>
<feature type="transmembrane region" description="Helical" evidence="2">
    <location>
        <begin position="75"/>
        <end position="95"/>
    </location>
</feature>
<dbReference type="PANTHER" id="PTHR10796">
    <property type="entry name" value="PATCHED-RELATED"/>
    <property type="match status" value="1"/>
</dbReference>
<dbReference type="Pfam" id="PF12349">
    <property type="entry name" value="Sterol-sensing"/>
    <property type="match status" value="1"/>
</dbReference>
<feature type="transmembrane region" description="Helical" evidence="2">
    <location>
        <begin position="107"/>
        <end position="132"/>
    </location>
</feature>
<dbReference type="PANTHER" id="PTHR10796:SF92">
    <property type="entry name" value="PATCHED-RELATED, ISOFORM A"/>
    <property type="match status" value="1"/>
</dbReference>
<dbReference type="AlphaFoldDB" id="A7S6J0"/>
<proteinExistence type="evidence at transcript level"/>
<dbReference type="KEGG" id="nve:5512363"/>
<organism evidence="5 6">
    <name type="scientific">Nematostella vectensis</name>
    <name type="common">Starlet sea anemone</name>
    <dbReference type="NCBI Taxonomy" id="45351"/>
    <lineage>
        <taxon>Eukaryota</taxon>
        <taxon>Metazoa</taxon>
        <taxon>Cnidaria</taxon>
        <taxon>Anthozoa</taxon>
        <taxon>Hexacorallia</taxon>
        <taxon>Actiniaria</taxon>
        <taxon>Edwardsiidae</taxon>
        <taxon>Nematostella</taxon>
    </lineage>
</organism>
<dbReference type="GO" id="GO:0016020">
    <property type="term" value="C:membrane"/>
    <property type="evidence" value="ECO:0000318"/>
    <property type="project" value="GO_Central"/>
</dbReference>
<reference evidence="5 6" key="1">
    <citation type="journal article" date="2007" name="Science">
        <title>Sea anemone genome reveals ancestral eumetazoan gene repertoire and genomic organization.</title>
        <authorList>
            <person name="Putnam N.H."/>
            <person name="Srivastava M."/>
            <person name="Hellsten U."/>
            <person name="Dirks B."/>
            <person name="Chapman J."/>
            <person name="Salamov A."/>
            <person name="Terry A."/>
            <person name="Shapiro H."/>
            <person name="Lindquist E."/>
            <person name="Kapitonov V.V."/>
            <person name="Jurka J."/>
            <person name="Genikhovich G."/>
            <person name="Grigoriev I.V."/>
            <person name="Lucas S.M."/>
            <person name="Steele R.E."/>
            <person name="Finnerty J.R."/>
            <person name="Technau U."/>
            <person name="Martindale M.Q."/>
            <person name="Rokhsar D.S."/>
        </authorList>
    </citation>
    <scope>NUCLEOTIDE SEQUENCE [LARGE SCALE GENOMIC DNA]</scope>
    <source>
        <strain evidence="6">CH2 X CH6</strain>
        <strain evidence="5">CH2 x CH6</strain>
    </source>
</reference>
<comment type="similarity">
    <text evidence="1">Belongs to the patched family.</text>
</comment>
<feature type="transmembrane region" description="Helical" evidence="2">
    <location>
        <begin position="483"/>
        <end position="511"/>
    </location>
</feature>
<dbReference type="SUPFAM" id="SSF82866">
    <property type="entry name" value="Multidrug efflux transporter AcrB transmembrane domain"/>
    <property type="match status" value="2"/>
</dbReference>
<evidence type="ECO:0000313" key="4">
    <source>
        <dbReference type="EMBL" id="AFP87454.1"/>
    </source>
</evidence>
<name>A7S6J0_NEMVE</name>
<keyword evidence="2" id="KW-0472">Membrane</keyword>
<dbReference type="OMA" id="AICLNER"/>